<dbReference type="EMBL" id="BQXS01010795">
    <property type="protein sequence ID" value="GKT34319.1"/>
    <property type="molecule type" value="Genomic_DNA"/>
</dbReference>
<evidence type="ECO:0000256" key="3">
    <source>
        <dbReference type="ARBA" id="ARBA00022515"/>
    </source>
</evidence>
<keyword evidence="2 9" id="KW-0240">DNA-directed RNA polymerase</keyword>
<dbReference type="SUPFAM" id="SSF81296">
    <property type="entry name" value="E set domains"/>
    <property type="match status" value="1"/>
</dbReference>
<keyword evidence="4 9" id="KW-0808">Transferase</keyword>
<dbReference type="Proteomes" id="UP001057375">
    <property type="component" value="Unassembled WGS sequence"/>
</dbReference>
<evidence type="ECO:0000256" key="2">
    <source>
        <dbReference type="ARBA" id="ARBA00022478"/>
    </source>
</evidence>
<dbReference type="InterPro" id="IPR002755">
    <property type="entry name" value="DNA_primase_S"/>
</dbReference>
<evidence type="ECO:0000313" key="12">
    <source>
        <dbReference type="Proteomes" id="UP001057375"/>
    </source>
</evidence>
<gene>
    <name evidence="11" type="ORF">ADUPG1_007689</name>
</gene>
<protein>
    <recommendedName>
        <fullName evidence="9">DNA primase</fullName>
        <ecNumber evidence="9">2.7.7.-</ecNumber>
    </recommendedName>
</protein>
<dbReference type="SUPFAM" id="SSF56747">
    <property type="entry name" value="Prim-pol domain"/>
    <property type="match status" value="1"/>
</dbReference>
<dbReference type="InterPro" id="IPR014756">
    <property type="entry name" value="Ig_E-set"/>
</dbReference>
<evidence type="ECO:0000256" key="7">
    <source>
        <dbReference type="ARBA" id="ARBA00022723"/>
    </source>
</evidence>
<evidence type="ECO:0000259" key="10">
    <source>
        <dbReference type="Pfam" id="PF05351"/>
    </source>
</evidence>
<keyword evidence="12" id="KW-1185">Reference proteome</keyword>
<evidence type="ECO:0000256" key="6">
    <source>
        <dbReference type="ARBA" id="ARBA00022705"/>
    </source>
</evidence>
<name>A0ABQ5KSE4_9EUKA</name>
<keyword evidence="7" id="KW-0479">Metal-binding</keyword>
<dbReference type="Pfam" id="PF05351">
    <property type="entry name" value="GMP_PDE_delta"/>
    <property type="match status" value="1"/>
</dbReference>
<keyword evidence="6 9" id="KW-0235">DNA replication</keyword>
<proteinExistence type="inferred from homology"/>
<comment type="caution">
    <text evidence="11">The sequence shown here is derived from an EMBL/GenBank/DDBJ whole genome shotgun (WGS) entry which is preliminary data.</text>
</comment>
<keyword evidence="3 9" id="KW-0639">Primosome</keyword>
<dbReference type="InterPro" id="IPR014052">
    <property type="entry name" value="DNA_primase_ssu_euk/arc"/>
</dbReference>
<evidence type="ECO:0000313" key="11">
    <source>
        <dbReference type="EMBL" id="GKT34319.1"/>
    </source>
</evidence>
<evidence type="ECO:0000256" key="1">
    <source>
        <dbReference type="ARBA" id="ARBA00009762"/>
    </source>
</evidence>
<organism evidence="11 12">
    <name type="scientific">Aduncisulcus paluster</name>
    <dbReference type="NCBI Taxonomy" id="2918883"/>
    <lineage>
        <taxon>Eukaryota</taxon>
        <taxon>Metamonada</taxon>
        <taxon>Carpediemonas-like organisms</taxon>
        <taxon>Aduncisulcus</taxon>
    </lineage>
</organism>
<keyword evidence="8" id="KW-0804">Transcription</keyword>
<comment type="similarity">
    <text evidence="1 9">Belongs to the eukaryotic-type primase small subunit family.</text>
</comment>
<dbReference type="EC" id="2.7.7.-" evidence="9"/>
<accession>A0ABQ5KSE4</accession>
<evidence type="ECO:0000256" key="4">
    <source>
        <dbReference type="ARBA" id="ARBA00022679"/>
    </source>
</evidence>
<dbReference type="Gene3D" id="3.90.920.10">
    <property type="entry name" value="DNA primase, PRIM domain"/>
    <property type="match status" value="1"/>
</dbReference>
<sequence>MYDFKGGKILYEINDWMDGRDVVIHLPKKVLKLDGVSREIAFRSEKPMKDFKIVQNVYLKGELIETWEFGHVGFVIPHTMNTWETVVLADKGHVELIEWLQYDEDTDYLHRREICLTLDGDIFVRYRVFESISHASKELTGKRPIKIDIGPVYSIRPDQRLKDADGFRPIERELVFDIDATDFDIVRTCCSKTDMCPRCFRFMTTAAKILEYGLKNYFGFNHLLFVFSGRRGIHCWVCDEAARKLSDRERQSIAGFFNICSDSSASGLSGPKLRAATQHHQVTYSDPIQICTFGGLLWPLFRDYVGVEQGWLLSSHDIAMVGAELSRQAEEDEIEVKSRKKHKEEEEEEQYHAYNYSMFSKESHLSHFLAVLNAPSLSAVLNDADDWKKRISILEGKLRAGSPEECESIFKAIYHFTYPRIDIGVSAHRNHLLKAPFCIHPKTGKVCVPMMPKTFDTFDFESVPQIHRLIGGNQEDIDGFEAYVKQFQKEFLDSFPKKDEDEDE</sequence>
<evidence type="ECO:0000256" key="5">
    <source>
        <dbReference type="ARBA" id="ARBA00022695"/>
    </source>
</evidence>
<dbReference type="CDD" id="cd04860">
    <property type="entry name" value="AE_Prim_S"/>
    <property type="match status" value="1"/>
</dbReference>
<dbReference type="PANTHER" id="PTHR10536">
    <property type="entry name" value="DNA PRIMASE SMALL SUBUNIT"/>
    <property type="match status" value="1"/>
</dbReference>
<dbReference type="Pfam" id="PF01896">
    <property type="entry name" value="DNA_primase_S"/>
    <property type="match status" value="1"/>
</dbReference>
<evidence type="ECO:0000256" key="9">
    <source>
        <dbReference type="RuleBase" id="RU003514"/>
    </source>
</evidence>
<keyword evidence="5" id="KW-0548">Nucleotidyltransferase</keyword>
<feature type="domain" description="GMP phosphodiesterase delta subunit" evidence="10">
    <location>
        <begin position="7"/>
        <end position="96"/>
    </location>
</feature>
<evidence type="ECO:0000256" key="8">
    <source>
        <dbReference type="ARBA" id="ARBA00023163"/>
    </source>
</evidence>
<reference evidence="11" key="1">
    <citation type="submission" date="2022-03" db="EMBL/GenBank/DDBJ databases">
        <title>Draft genome sequence of Aduncisulcus paluster, a free-living microaerophilic Fornicata.</title>
        <authorList>
            <person name="Yuyama I."/>
            <person name="Kume K."/>
            <person name="Tamura T."/>
            <person name="Inagaki Y."/>
            <person name="Hashimoto T."/>
        </authorList>
    </citation>
    <scope>NUCLEOTIDE SEQUENCE</scope>
    <source>
        <strain evidence="11">NY0171</strain>
    </source>
</reference>
<dbReference type="InterPro" id="IPR008015">
    <property type="entry name" value="PDED_dom"/>
</dbReference>